<dbReference type="GO" id="GO:0071897">
    <property type="term" value="P:DNA biosynthetic process"/>
    <property type="evidence" value="ECO:0007669"/>
    <property type="project" value="InterPro"/>
</dbReference>
<dbReference type="InterPro" id="IPR044125">
    <property type="entry name" value="Adenylation_DNA_ligase_IV"/>
</dbReference>
<dbReference type="OrthoDB" id="151490at2759"/>
<evidence type="ECO:0000256" key="14">
    <source>
        <dbReference type="ARBA" id="ARBA00034003"/>
    </source>
</evidence>
<dbReference type="GO" id="GO:0003910">
    <property type="term" value="F:DNA ligase (ATP) activity"/>
    <property type="evidence" value="ECO:0007669"/>
    <property type="project" value="UniProtKB-EC"/>
</dbReference>
<comment type="subcellular location">
    <subcellularLocation>
        <location evidence="2">Nucleus</location>
    </subcellularLocation>
</comment>
<evidence type="ECO:0000256" key="12">
    <source>
        <dbReference type="ARBA" id="ARBA00023204"/>
    </source>
</evidence>
<dbReference type="eggNOG" id="KOG0966">
    <property type="taxonomic scope" value="Eukaryota"/>
</dbReference>
<dbReference type="OMA" id="EGIMIKH"/>
<dbReference type="PANTHER" id="PTHR45997">
    <property type="entry name" value="DNA LIGASE 4"/>
    <property type="match status" value="1"/>
</dbReference>
<dbReference type="Gene3D" id="3.30.470.30">
    <property type="entry name" value="DNA ligase/mRNA capping enzyme"/>
    <property type="match status" value="1"/>
</dbReference>
<dbReference type="GO" id="GO:0003677">
    <property type="term" value="F:DNA binding"/>
    <property type="evidence" value="ECO:0007669"/>
    <property type="project" value="InterPro"/>
</dbReference>
<accession>G7DXX6</accession>
<feature type="domain" description="BRCT" evidence="20">
    <location>
        <begin position="762"/>
        <end position="852"/>
    </location>
</feature>
<feature type="region of interest" description="Disordered" evidence="17">
    <location>
        <begin position="34"/>
        <end position="82"/>
    </location>
</feature>
<dbReference type="InterPro" id="IPR012308">
    <property type="entry name" value="DNA_ligase_ATP-dep_N"/>
</dbReference>
<evidence type="ECO:0000256" key="5">
    <source>
        <dbReference type="ARBA" id="ARBA00022723"/>
    </source>
</evidence>
<dbReference type="GO" id="GO:0005524">
    <property type="term" value="F:ATP binding"/>
    <property type="evidence" value="ECO:0007669"/>
    <property type="project" value="UniProtKB-KW"/>
</dbReference>
<dbReference type="NCBIfam" id="TIGR00574">
    <property type="entry name" value="dnl1"/>
    <property type="match status" value="1"/>
</dbReference>
<dbReference type="InterPro" id="IPR036420">
    <property type="entry name" value="BRCT_dom_sf"/>
</dbReference>
<dbReference type="InterPro" id="IPR029710">
    <property type="entry name" value="LIG4"/>
</dbReference>
<dbReference type="GO" id="GO:0046872">
    <property type="term" value="F:metal ion binding"/>
    <property type="evidence" value="ECO:0007669"/>
    <property type="project" value="UniProtKB-KW"/>
</dbReference>
<dbReference type="FunCoup" id="G7DXX6">
    <property type="interactions" value="216"/>
</dbReference>
<feature type="domain" description="ATP-dependent DNA ligase family profile" evidence="19">
    <location>
        <begin position="459"/>
        <end position="598"/>
    </location>
</feature>
<dbReference type="GO" id="GO:0032807">
    <property type="term" value="C:DNA ligase IV complex"/>
    <property type="evidence" value="ECO:0007669"/>
    <property type="project" value="TreeGrafter"/>
</dbReference>
<comment type="caution">
    <text evidence="21">The sequence shown here is derived from an EMBL/GenBank/DDBJ whole genome shotgun (WGS) entry which is preliminary data.</text>
</comment>
<dbReference type="GO" id="GO:0006297">
    <property type="term" value="P:nucleotide-excision repair, DNA gap filling"/>
    <property type="evidence" value="ECO:0007669"/>
    <property type="project" value="TreeGrafter"/>
</dbReference>
<evidence type="ECO:0000256" key="16">
    <source>
        <dbReference type="RuleBase" id="RU004196"/>
    </source>
</evidence>
<name>G7DXX6_MIXOS</name>
<evidence type="ECO:0000259" key="20">
    <source>
        <dbReference type="PROSITE" id="PS50172"/>
    </source>
</evidence>
<evidence type="ECO:0000256" key="4">
    <source>
        <dbReference type="ARBA" id="ARBA00022598"/>
    </source>
</evidence>
<dbReference type="InterPro" id="IPR016059">
    <property type="entry name" value="DNA_ligase_ATP-dep_CS"/>
</dbReference>
<keyword evidence="10" id="KW-0460">Magnesium</keyword>
<keyword evidence="6" id="KW-0677">Repeat</keyword>
<proteinExistence type="inferred from homology"/>
<dbReference type="InterPro" id="IPR012310">
    <property type="entry name" value="DNA_ligase_ATP-dep_cent"/>
</dbReference>
<dbReference type="SUPFAM" id="SSF56091">
    <property type="entry name" value="DNA ligase/mRNA capping enzyme, catalytic domain"/>
    <property type="match status" value="1"/>
</dbReference>
<dbReference type="Pfam" id="PF16589">
    <property type="entry name" value="BRCT_2"/>
    <property type="match status" value="1"/>
</dbReference>
<keyword evidence="8 15" id="KW-0227">DNA damage</keyword>
<dbReference type="PROSITE" id="PS50160">
    <property type="entry name" value="DNA_LIGASE_A3"/>
    <property type="match status" value="1"/>
</dbReference>
<dbReference type="AlphaFoldDB" id="G7DXX6"/>
<dbReference type="PROSITE" id="PS50172">
    <property type="entry name" value="BRCT"/>
    <property type="match status" value="1"/>
</dbReference>
<protein>
    <recommendedName>
        <fullName evidence="15">DNA ligase</fullName>
        <ecNumber evidence="15">6.5.1.1</ecNumber>
    </recommendedName>
</protein>
<dbReference type="InterPro" id="IPR036599">
    <property type="entry name" value="DNA_ligase_N_sf"/>
</dbReference>
<dbReference type="CDD" id="cd07903">
    <property type="entry name" value="Adenylation_DNA_ligase_IV"/>
    <property type="match status" value="1"/>
</dbReference>
<evidence type="ECO:0000256" key="6">
    <source>
        <dbReference type="ARBA" id="ARBA00022737"/>
    </source>
</evidence>
<organism evidence="21 22">
    <name type="scientific">Mixia osmundae (strain CBS 9802 / IAM 14324 / JCM 22182 / KY 12970)</name>
    <dbReference type="NCBI Taxonomy" id="764103"/>
    <lineage>
        <taxon>Eukaryota</taxon>
        <taxon>Fungi</taxon>
        <taxon>Dikarya</taxon>
        <taxon>Basidiomycota</taxon>
        <taxon>Pucciniomycotina</taxon>
        <taxon>Mixiomycetes</taxon>
        <taxon>Mixiales</taxon>
        <taxon>Mixiaceae</taxon>
        <taxon>Mixia</taxon>
    </lineage>
</organism>
<evidence type="ECO:0000256" key="1">
    <source>
        <dbReference type="ARBA" id="ARBA00001946"/>
    </source>
</evidence>
<sequence>MSVASTVPLKILSLSALDVAVAVFPASASQMSSPIASSSKVKLEDSPKKYNKFSPAKDSSPSKRPAGTQERGNSSSPAKRSKDFAELKAKDPLDDRPHHDPRLIPHGPSPRFGVLSDILDVIQEKQASKRRKPEITDKYILAIFANWRKDVGLDLYPLIRLLLPDKDRERNNYGLKENNLAKVYTKALNLDKDTSAAQRLRDWKNPTQGGKARAGDFASIAKEVIQERSGVTEHVLTIDEVNENLDRLAAASGEKDKGKVIAWFNERMTANEQRWLIGIILKDMKLSLGEKRVMKVLHPDAMGLFNVCSDLKRVCWTLFDAEITLTKDDTVIRCNRHFRPMFCKRNEKDLGDVIRLMHLNNPDQKFVIEEKLDGERIQLHKFGNNFRYWSRQGTDYTNLYGGNKYKGSLTPHIQEAFDSAISQIILDGEMLVYDPMMDKLCAFGTLKSAAKQNQEPTFSDGSAQRPCLRIFDILLVKGADGVVYNLAQYPLQKRKEALRTLVKPIKGYIEFAHAVEGASLDDIKREMDVVLQASGEGLVIKHPLTLYLPGQRNEAWIKLKPEYMDALWEDLDLIIVGAFLGEGRRGGMYGSFAVACLDDQLSTEDHKVYANVAKVGSGFKYTDYVNFYSGDEFKNLWTKFPARGQPDPSSLKFGAEKPDYYIDPAKSIVVTVKASSLVRDAVNYGAEVTLRFPRCTAIRTDKDIEDIETLTSVWERLTKRKQRLGATTTKLDGHLRRRVQKRKAVSSEASGDSQLPRSESQLKSRIFKGLTFLVMEDGPTATKKQLEILVATHGGEYRQVPPIEDNRRIIAHRLNFHRVRRLSEKGETIIRPEWVMDCVDARRKLPLLEEYVLHAGNVPIESEEDLDKTPEEDDSASPIDFIPDVPMRTYVSDSETDDDVPRAASHGSVKQEENDESVGATRDVASMWSSRSFFASEAPEDTGQLTLAADEPETMHYDNEQIFKHLVFYIDTREAALANGLDVSPGSVSENEDDAREAATLLISRGAKLASNLDNVQIFTSERDYPN</sequence>
<dbReference type="RefSeq" id="XP_014569955.1">
    <property type="nucleotide sequence ID" value="XM_014714469.1"/>
</dbReference>
<feature type="signal peptide" evidence="18">
    <location>
        <begin position="1"/>
        <end position="28"/>
    </location>
</feature>
<keyword evidence="4 15" id="KW-0436">Ligase</keyword>
<keyword evidence="12 15" id="KW-0234">DNA repair</keyword>
<comment type="cofactor">
    <cofactor evidence="1">
        <name>Mg(2+)</name>
        <dbReference type="ChEBI" id="CHEBI:18420"/>
    </cofactor>
</comment>
<comment type="catalytic activity">
    <reaction evidence="14 15">
        <text>ATP + (deoxyribonucleotide)n-3'-hydroxyl + 5'-phospho-(deoxyribonucleotide)m = (deoxyribonucleotide)n+m + AMP + diphosphate.</text>
        <dbReference type="EC" id="6.5.1.1"/>
    </reaction>
</comment>
<dbReference type="InParanoid" id="G7DXX6"/>
<dbReference type="InterPro" id="IPR000977">
    <property type="entry name" value="DNA_ligase_ATP-dep"/>
</dbReference>
<evidence type="ECO:0000256" key="10">
    <source>
        <dbReference type="ARBA" id="ARBA00022842"/>
    </source>
</evidence>
<keyword evidence="22" id="KW-1185">Reference proteome</keyword>
<keyword evidence="9 15" id="KW-0067">ATP-binding</keyword>
<dbReference type="Gene3D" id="3.40.50.10190">
    <property type="entry name" value="BRCT domain"/>
    <property type="match status" value="1"/>
</dbReference>
<evidence type="ECO:0000313" key="22">
    <source>
        <dbReference type="Proteomes" id="UP000009131"/>
    </source>
</evidence>
<dbReference type="SUPFAM" id="SSF50249">
    <property type="entry name" value="Nucleic acid-binding proteins"/>
    <property type="match status" value="1"/>
</dbReference>
<gene>
    <name evidence="21" type="primary">Mo02091</name>
    <name evidence="21" type="ORF">E5Q_02091</name>
</gene>
<dbReference type="STRING" id="764103.G7DXX6"/>
<feature type="compositionally biased region" description="Polar residues" evidence="17">
    <location>
        <begin position="747"/>
        <end position="757"/>
    </location>
</feature>
<evidence type="ECO:0000256" key="18">
    <source>
        <dbReference type="SAM" id="SignalP"/>
    </source>
</evidence>
<feature type="compositionally biased region" description="Acidic residues" evidence="17">
    <location>
        <begin position="862"/>
        <end position="875"/>
    </location>
</feature>
<keyword evidence="5" id="KW-0479">Metal-binding</keyword>
<evidence type="ECO:0000256" key="17">
    <source>
        <dbReference type="SAM" id="MobiDB-lite"/>
    </source>
</evidence>
<dbReference type="Proteomes" id="UP000009131">
    <property type="component" value="Unassembled WGS sequence"/>
</dbReference>
<evidence type="ECO:0000256" key="11">
    <source>
        <dbReference type="ARBA" id="ARBA00023172"/>
    </source>
</evidence>
<dbReference type="Pfam" id="PF01068">
    <property type="entry name" value="DNA_ligase_A_M"/>
    <property type="match status" value="1"/>
</dbReference>
<dbReference type="GO" id="GO:0006310">
    <property type="term" value="P:DNA recombination"/>
    <property type="evidence" value="ECO:0007669"/>
    <property type="project" value="UniProtKB-KW"/>
</dbReference>
<dbReference type="HOGENOM" id="CLU_004844_1_0_1"/>
<dbReference type="EMBL" id="BABT02000062">
    <property type="protein sequence ID" value="GAA95436.1"/>
    <property type="molecule type" value="Genomic_DNA"/>
</dbReference>
<evidence type="ECO:0000256" key="13">
    <source>
        <dbReference type="ARBA" id="ARBA00023242"/>
    </source>
</evidence>
<feature type="chain" id="PRO_5009955574" description="DNA ligase" evidence="18">
    <location>
        <begin position="29"/>
        <end position="1027"/>
    </location>
</feature>
<keyword evidence="18" id="KW-0732">Signal</keyword>
<evidence type="ECO:0000313" key="21">
    <source>
        <dbReference type="EMBL" id="GAA95436.1"/>
    </source>
</evidence>
<evidence type="ECO:0000256" key="2">
    <source>
        <dbReference type="ARBA" id="ARBA00004123"/>
    </source>
</evidence>
<evidence type="ECO:0000256" key="8">
    <source>
        <dbReference type="ARBA" id="ARBA00022763"/>
    </source>
</evidence>
<evidence type="ECO:0000259" key="19">
    <source>
        <dbReference type="PROSITE" id="PS50160"/>
    </source>
</evidence>
<evidence type="ECO:0000256" key="7">
    <source>
        <dbReference type="ARBA" id="ARBA00022741"/>
    </source>
</evidence>
<keyword evidence="13" id="KW-0539">Nucleus</keyword>
<evidence type="ECO:0000256" key="15">
    <source>
        <dbReference type="RuleBase" id="RU000617"/>
    </source>
</evidence>
<dbReference type="SUPFAM" id="SSF52113">
    <property type="entry name" value="BRCT domain"/>
    <property type="match status" value="1"/>
</dbReference>
<reference evidence="21 22" key="1">
    <citation type="journal article" date="2011" name="J. Gen. Appl. Microbiol.">
        <title>Draft genome sequencing of the enigmatic basidiomycete Mixia osmundae.</title>
        <authorList>
            <person name="Nishida H."/>
            <person name="Nagatsuka Y."/>
            <person name="Sugiyama J."/>
        </authorList>
    </citation>
    <scope>NUCLEOTIDE SEQUENCE [LARGE SCALE GENOMIC DNA]</scope>
    <source>
        <strain evidence="22">CBS 9802 / IAM 14324 / JCM 22182 / KY 12970</strain>
    </source>
</reference>
<feature type="region of interest" description="Disordered" evidence="17">
    <location>
        <begin position="737"/>
        <end position="757"/>
    </location>
</feature>
<evidence type="ECO:0000256" key="3">
    <source>
        <dbReference type="ARBA" id="ARBA00007572"/>
    </source>
</evidence>
<comment type="similarity">
    <text evidence="3 16">Belongs to the ATP-dependent DNA ligase family.</text>
</comment>
<dbReference type="Gene3D" id="1.10.3260.10">
    <property type="entry name" value="DNA ligase, ATP-dependent, N-terminal domain"/>
    <property type="match status" value="1"/>
</dbReference>
<dbReference type="Gene3D" id="2.40.50.140">
    <property type="entry name" value="Nucleic acid-binding proteins"/>
    <property type="match status" value="1"/>
</dbReference>
<dbReference type="InterPro" id="IPR012340">
    <property type="entry name" value="NA-bd_OB-fold"/>
</dbReference>
<dbReference type="GO" id="GO:0006303">
    <property type="term" value="P:double-strand break repair via nonhomologous end joining"/>
    <property type="evidence" value="ECO:0007669"/>
    <property type="project" value="TreeGrafter"/>
</dbReference>
<reference evidence="21 22" key="2">
    <citation type="journal article" date="2012" name="Open Biol.">
        <title>Characteristics of nucleosomes and linker DNA regions on the genome of the basidiomycete Mixia osmundae revealed by mono- and dinucleosome mapping.</title>
        <authorList>
            <person name="Nishida H."/>
            <person name="Kondo S."/>
            <person name="Matsumoto T."/>
            <person name="Suzuki Y."/>
            <person name="Yoshikawa H."/>
            <person name="Taylor T.D."/>
            <person name="Sugiyama J."/>
        </authorList>
    </citation>
    <scope>NUCLEOTIDE SEQUENCE [LARGE SCALE GENOMIC DNA]</scope>
    <source>
        <strain evidence="22">CBS 9802 / IAM 14324 / JCM 22182 / KY 12970</strain>
    </source>
</reference>
<dbReference type="EC" id="6.5.1.1" evidence="15"/>
<dbReference type="InterPro" id="IPR012309">
    <property type="entry name" value="DNA_ligase_ATP-dep_C"/>
</dbReference>
<evidence type="ECO:0000256" key="9">
    <source>
        <dbReference type="ARBA" id="ARBA00022840"/>
    </source>
</evidence>
<dbReference type="PROSITE" id="PS00697">
    <property type="entry name" value="DNA_LIGASE_A1"/>
    <property type="match status" value="1"/>
</dbReference>
<feature type="region of interest" description="Disordered" evidence="17">
    <location>
        <begin position="862"/>
        <end position="920"/>
    </location>
</feature>
<dbReference type="Pfam" id="PF04675">
    <property type="entry name" value="DNA_ligase_A_N"/>
    <property type="match status" value="1"/>
</dbReference>
<keyword evidence="11 15" id="KW-0233">DNA recombination</keyword>
<dbReference type="PANTHER" id="PTHR45997:SF1">
    <property type="entry name" value="DNA LIGASE 4"/>
    <property type="match status" value="1"/>
</dbReference>
<keyword evidence="7 15" id="KW-0547">Nucleotide-binding</keyword>
<dbReference type="InterPro" id="IPR001357">
    <property type="entry name" value="BRCT_dom"/>
</dbReference>
<dbReference type="Pfam" id="PF04679">
    <property type="entry name" value="DNA_ligase_A_C"/>
    <property type="match status" value="1"/>
</dbReference>